<dbReference type="EMBL" id="PXOA01000978">
    <property type="protein sequence ID" value="RFU72107.1"/>
    <property type="molecule type" value="Genomic_DNA"/>
</dbReference>
<dbReference type="STRING" id="490622.A0A395N8H5"/>
<gene>
    <name evidence="4" type="ORF">TARUN_10150</name>
</gene>
<accession>A0A395N8H5</accession>
<comment type="pathway">
    <text evidence="1">Mycotoxin biosynthesis.</text>
</comment>
<proteinExistence type="inferred from homology"/>
<comment type="caution">
    <text evidence="4">The sequence shown here is derived from an EMBL/GenBank/DDBJ whole genome shotgun (WGS) entry which is preliminary data.</text>
</comment>
<sequence>MNRLVASVGTETRLFEPDPTFNPLNASDQGWESVMPMGGGFVTIQDWQGKDLPKPIHSRGKDLYSISVFHQLHCLHMLAEEFSNLLEGRTMGGTAMKQATHRRHGSSMEEEMDKDLMMWHIGHCFDYLKSSLTCCADTALEGQKSDTEEPATDGFGARHVCRNFDQVYQWAETHRASDQTGYPHGTA</sequence>
<evidence type="ECO:0000313" key="5">
    <source>
        <dbReference type="Proteomes" id="UP000266272"/>
    </source>
</evidence>
<dbReference type="PANTHER" id="PTHR33365">
    <property type="entry name" value="YALI0B05434P"/>
    <property type="match status" value="1"/>
</dbReference>
<dbReference type="GO" id="GO:0016491">
    <property type="term" value="F:oxidoreductase activity"/>
    <property type="evidence" value="ECO:0007669"/>
    <property type="project" value="UniProtKB-KW"/>
</dbReference>
<evidence type="ECO:0000256" key="1">
    <source>
        <dbReference type="ARBA" id="ARBA00004685"/>
    </source>
</evidence>
<comment type="similarity">
    <text evidence="3">Belongs to the ustYa family.</text>
</comment>
<dbReference type="Proteomes" id="UP000266272">
    <property type="component" value="Unassembled WGS sequence"/>
</dbReference>
<organism evidence="4 5">
    <name type="scientific">Trichoderma arundinaceum</name>
    <dbReference type="NCBI Taxonomy" id="490622"/>
    <lineage>
        <taxon>Eukaryota</taxon>
        <taxon>Fungi</taxon>
        <taxon>Dikarya</taxon>
        <taxon>Ascomycota</taxon>
        <taxon>Pezizomycotina</taxon>
        <taxon>Sordariomycetes</taxon>
        <taxon>Hypocreomycetidae</taxon>
        <taxon>Hypocreales</taxon>
        <taxon>Hypocreaceae</taxon>
        <taxon>Trichoderma</taxon>
    </lineage>
</organism>
<dbReference type="Pfam" id="PF11807">
    <property type="entry name" value="UstYa"/>
    <property type="match status" value="1"/>
</dbReference>
<dbReference type="PANTHER" id="PTHR33365:SF11">
    <property type="entry name" value="TAT PATHWAY SIGNAL SEQUENCE"/>
    <property type="match status" value="1"/>
</dbReference>
<evidence type="ECO:0008006" key="6">
    <source>
        <dbReference type="Google" id="ProtNLM"/>
    </source>
</evidence>
<keyword evidence="2" id="KW-0560">Oxidoreductase</keyword>
<evidence type="ECO:0000256" key="3">
    <source>
        <dbReference type="ARBA" id="ARBA00035112"/>
    </source>
</evidence>
<protein>
    <recommendedName>
        <fullName evidence="6">Tat pathway signal sequence</fullName>
    </recommendedName>
</protein>
<reference evidence="4 5" key="1">
    <citation type="journal article" date="2018" name="PLoS Pathog.">
        <title>Evolution of structural diversity of trichothecenes, a family of toxins produced by plant pathogenic and entomopathogenic fungi.</title>
        <authorList>
            <person name="Proctor R.H."/>
            <person name="McCormick S.P."/>
            <person name="Kim H.S."/>
            <person name="Cardoza R.E."/>
            <person name="Stanley A.M."/>
            <person name="Lindo L."/>
            <person name="Kelly A."/>
            <person name="Brown D.W."/>
            <person name="Lee T."/>
            <person name="Vaughan M.M."/>
            <person name="Alexander N.J."/>
            <person name="Busman M."/>
            <person name="Gutierrez S."/>
        </authorList>
    </citation>
    <scope>NUCLEOTIDE SEQUENCE [LARGE SCALE GENOMIC DNA]</scope>
    <source>
        <strain evidence="4 5">IBT 40837</strain>
    </source>
</reference>
<dbReference type="AlphaFoldDB" id="A0A395N8H5"/>
<evidence type="ECO:0000256" key="2">
    <source>
        <dbReference type="ARBA" id="ARBA00023002"/>
    </source>
</evidence>
<dbReference type="InterPro" id="IPR021765">
    <property type="entry name" value="UstYa-like"/>
</dbReference>
<dbReference type="GO" id="GO:0043386">
    <property type="term" value="P:mycotoxin biosynthetic process"/>
    <property type="evidence" value="ECO:0007669"/>
    <property type="project" value="InterPro"/>
</dbReference>
<keyword evidence="5" id="KW-1185">Reference proteome</keyword>
<name>A0A395N8H5_TRIAR</name>
<evidence type="ECO:0000313" key="4">
    <source>
        <dbReference type="EMBL" id="RFU72107.1"/>
    </source>
</evidence>
<dbReference type="OrthoDB" id="3687641at2759"/>